<protein>
    <submittedName>
        <fullName evidence="4">Uncharacterized protein</fullName>
    </submittedName>
</protein>
<keyword evidence="1" id="KW-0540">Nuclease</keyword>
<dbReference type="GO" id="GO:0004521">
    <property type="term" value="F:RNA endonuclease activity"/>
    <property type="evidence" value="ECO:0007669"/>
    <property type="project" value="InterPro"/>
</dbReference>
<gene>
    <name evidence="4" type="ORF">BU204_32835</name>
</gene>
<dbReference type="InterPro" id="IPR000026">
    <property type="entry name" value="N1-like"/>
</dbReference>
<dbReference type="Gene3D" id="3.10.450.30">
    <property type="entry name" value="Microbial ribonucleases"/>
    <property type="match status" value="2"/>
</dbReference>
<dbReference type="InterPro" id="IPR016191">
    <property type="entry name" value="Ribonuclease/ribotoxin"/>
</dbReference>
<dbReference type="AlphaFoldDB" id="A0A1Q8C5I9"/>
<evidence type="ECO:0000256" key="2">
    <source>
        <dbReference type="ARBA" id="ARBA00022801"/>
    </source>
</evidence>
<feature type="signal peptide" evidence="3">
    <location>
        <begin position="1"/>
        <end position="28"/>
    </location>
</feature>
<dbReference type="Pfam" id="PF00545">
    <property type="entry name" value="Ribonuclease"/>
    <property type="match status" value="2"/>
</dbReference>
<dbReference type="STRING" id="1912961.BU204_32835"/>
<proteinExistence type="predicted"/>
<dbReference type="OrthoDB" id="5326845at2"/>
<evidence type="ECO:0000313" key="5">
    <source>
        <dbReference type="Proteomes" id="UP000185596"/>
    </source>
</evidence>
<evidence type="ECO:0000256" key="3">
    <source>
        <dbReference type="SAM" id="SignalP"/>
    </source>
</evidence>
<dbReference type="EMBL" id="MSIE01000083">
    <property type="protein sequence ID" value="OLF09631.1"/>
    <property type="molecule type" value="Genomic_DNA"/>
</dbReference>
<sequence length="245" mass="25827">MSNVRPLSVTTLLTLLVTALTGFGLTAAATTVTAPEVAAVQPVCGDTSGYELVPLGDLPPEATDTAELIAAGGPFPYPQDGTVFGNREDLLPDCAQGYYHEYTVETPGLPHRGARRIVTGSAGEHFFTDDHYASFVLVDLEAAPDECGAPSGLDEVPVADLPSEVGRTVALVRAGGPYPYPGDGQAYQNREGLLPDCASGYYRLFTVPTPGVSGRGDRRLVSGEGGEFYYTPDRYATFVEVDTDG</sequence>
<evidence type="ECO:0000256" key="1">
    <source>
        <dbReference type="ARBA" id="ARBA00022722"/>
    </source>
</evidence>
<evidence type="ECO:0000313" key="4">
    <source>
        <dbReference type="EMBL" id="OLF09631.1"/>
    </source>
</evidence>
<dbReference type="GO" id="GO:0003723">
    <property type="term" value="F:RNA binding"/>
    <property type="evidence" value="ECO:0007669"/>
    <property type="project" value="InterPro"/>
</dbReference>
<keyword evidence="5" id="KW-1185">Reference proteome</keyword>
<dbReference type="SUPFAM" id="SSF53933">
    <property type="entry name" value="Microbial ribonucleases"/>
    <property type="match status" value="2"/>
</dbReference>
<reference evidence="4 5" key="1">
    <citation type="submission" date="2016-12" db="EMBL/GenBank/DDBJ databases">
        <title>The draft genome sequence of Actinophytocola sp. 11-183.</title>
        <authorList>
            <person name="Wang W."/>
            <person name="Yuan L."/>
        </authorList>
    </citation>
    <scope>NUCLEOTIDE SEQUENCE [LARGE SCALE GENOMIC DNA]</scope>
    <source>
        <strain evidence="4 5">11-183</strain>
    </source>
</reference>
<organism evidence="4 5">
    <name type="scientific">Actinophytocola xanthii</name>
    <dbReference type="NCBI Taxonomy" id="1912961"/>
    <lineage>
        <taxon>Bacteria</taxon>
        <taxon>Bacillati</taxon>
        <taxon>Actinomycetota</taxon>
        <taxon>Actinomycetes</taxon>
        <taxon>Pseudonocardiales</taxon>
        <taxon>Pseudonocardiaceae</taxon>
    </lineage>
</organism>
<dbReference type="Proteomes" id="UP000185596">
    <property type="component" value="Unassembled WGS sequence"/>
</dbReference>
<keyword evidence="3" id="KW-0732">Signal</keyword>
<name>A0A1Q8C5I9_9PSEU</name>
<keyword evidence="2" id="KW-0378">Hydrolase</keyword>
<accession>A0A1Q8C5I9</accession>
<dbReference type="GO" id="GO:0016787">
    <property type="term" value="F:hydrolase activity"/>
    <property type="evidence" value="ECO:0007669"/>
    <property type="project" value="UniProtKB-KW"/>
</dbReference>
<dbReference type="RefSeq" id="WP_075129696.1">
    <property type="nucleotide sequence ID" value="NZ_MSIE01000083.1"/>
</dbReference>
<comment type="caution">
    <text evidence="4">The sequence shown here is derived from an EMBL/GenBank/DDBJ whole genome shotgun (WGS) entry which is preliminary data.</text>
</comment>
<feature type="chain" id="PRO_5039691241" evidence="3">
    <location>
        <begin position="29"/>
        <end position="245"/>
    </location>
</feature>